<evidence type="ECO:0000256" key="2">
    <source>
        <dbReference type="ARBA" id="ARBA00022679"/>
    </source>
</evidence>
<gene>
    <name evidence="4" type="ORF">RZS28_15035</name>
</gene>
<reference evidence="4 5" key="1">
    <citation type="submission" date="2023-10" db="EMBL/GenBank/DDBJ databases">
        <title>Novel methanotroph of the genus Methylocapsa from a subarctic wetland.</title>
        <authorList>
            <person name="Belova S.E."/>
            <person name="Oshkin I.Y."/>
            <person name="Miroshnikov K."/>
            <person name="Dedysh S.N."/>
        </authorList>
    </citation>
    <scope>NUCLEOTIDE SEQUENCE [LARGE SCALE GENOMIC DNA]</scope>
    <source>
        <strain evidence="4 5">RX1</strain>
    </source>
</reference>
<dbReference type="Gene3D" id="3.40.50.2000">
    <property type="entry name" value="Glycogen Phosphorylase B"/>
    <property type="match status" value="2"/>
</dbReference>
<accession>A0ABZ0HQR0</accession>
<dbReference type="InterPro" id="IPR051199">
    <property type="entry name" value="LPS_LOS_Heptosyltrfase"/>
</dbReference>
<keyword evidence="5" id="KW-1185">Reference proteome</keyword>
<dbReference type="PANTHER" id="PTHR30160:SF1">
    <property type="entry name" value="LIPOPOLYSACCHARIDE 1,2-N-ACETYLGLUCOSAMINETRANSFERASE-RELATED"/>
    <property type="match status" value="1"/>
</dbReference>
<dbReference type="SUPFAM" id="SSF53756">
    <property type="entry name" value="UDP-Glycosyltransferase/glycogen phosphorylase"/>
    <property type="match status" value="1"/>
</dbReference>
<protein>
    <submittedName>
        <fullName evidence="4">Glycosyltransferase family 9 protein</fullName>
    </submittedName>
</protein>
<keyword evidence="1" id="KW-0328">Glycosyltransferase</keyword>
<sequence>MLGTEKLWSSLADKIRAGWRGRCARAKSDADPEPVRNDGRNEEGKSFSRSRPDPAGSGKPVERILIYRLGSLGDTVVALPCLHKVAEVFPDAERYVLTNLPVSSKAAPLESILANSGLINGVVLYPVRLRSIARLWDLALRLRALEVSTLVYLMDFRGVLTVYRDLIFFRLCGVKHIIGAPNLWTLIKQDRLDADGNVEQECARLAATVAELGPVDLDRRASWDLLLTDAERRVAGDAVAPFGSRPFIAINMGGKVAQNHWGNENWRGLFVELAQTHGSYGLLVIGGADDASCVGEVTENWPSPVVNACGRLSPRESAAALERACLFIGHDSGPMHLAAASEVVCVALFSGNNPPRKWHPYGPRHRVIQRMDGIALIRVEEVAAAVRESLPAPASVKTHS</sequence>
<dbReference type="Pfam" id="PF01075">
    <property type="entry name" value="Glyco_transf_9"/>
    <property type="match status" value="1"/>
</dbReference>
<name>A0ABZ0HQR0_9HYPH</name>
<evidence type="ECO:0000313" key="4">
    <source>
        <dbReference type="EMBL" id="WOJ89105.1"/>
    </source>
</evidence>
<dbReference type="InterPro" id="IPR002201">
    <property type="entry name" value="Glyco_trans_9"/>
</dbReference>
<evidence type="ECO:0000256" key="1">
    <source>
        <dbReference type="ARBA" id="ARBA00022676"/>
    </source>
</evidence>
<dbReference type="PANTHER" id="PTHR30160">
    <property type="entry name" value="TETRAACYLDISACCHARIDE 4'-KINASE-RELATED"/>
    <property type="match status" value="1"/>
</dbReference>
<proteinExistence type="predicted"/>
<feature type="region of interest" description="Disordered" evidence="3">
    <location>
        <begin position="22"/>
        <end position="59"/>
    </location>
</feature>
<keyword evidence="2" id="KW-0808">Transferase</keyword>
<organism evidence="4 5">
    <name type="scientific">Methylocapsa polymorpha</name>
    <dbReference type="NCBI Taxonomy" id="3080828"/>
    <lineage>
        <taxon>Bacteria</taxon>
        <taxon>Pseudomonadati</taxon>
        <taxon>Pseudomonadota</taxon>
        <taxon>Alphaproteobacteria</taxon>
        <taxon>Hyphomicrobiales</taxon>
        <taxon>Beijerinckiaceae</taxon>
        <taxon>Methylocapsa</taxon>
    </lineage>
</organism>
<evidence type="ECO:0000313" key="5">
    <source>
        <dbReference type="Proteomes" id="UP001626536"/>
    </source>
</evidence>
<feature type="compositionally biased region" description="Basic and acidic residues" evidence="3">
    <location>
        <begin position="26"/>
        <end position="52"/>
    </location>
</feature>
<dbReference type="CDD" id="cd03789">
    <property type="entry name" value="GT9_LPS_heptosyltransferase"/>
    <property type="match status" value="1"/>
</dbReference>
<dbReference type="RefSeq" id="WP_407338549.1">
    <property type="nucleotide sequence ID" value="NZ_CP136862.1"/>
</dbReference>
<evidence type="ECO:0000256" key="3">
    <source>
        <dbReference type="SAM" id="MobiDB-lite"/>
    </source>
</evidence>
<dbReference type="Proteomes" id="UP001626536">
    <property type="component" value="Chromosome"/>
</dbReference>
<dbReference type="EMBL" id="CP136862">
    <property type="protein sequence ID" value="WOJ89105.1"/>
    <property type="molecule type" value="Genomic_DNA"/>
</dbReference>